<dbReference type="PANTHER" id="PTHR45947">
    <property type="entry name" value="SULFOQUINOVOSYL TRANSFERASE SQD2"/>
    <property type="match status" value="1"/>
</dbReference>
<feature type="domain" description="Glycosyltransferase subfamily 4-like N-terminal" evidence="2">
    <location>
        <begin position="14"/>
        <end position="169"/>
    </location>
</feature>
<dbReference type="PANTHER" id="PTHR45947:SF15">
    <property type="entry name" value="TEICHURONIC ACID BIOSYNTHESIS GLYCOSYLTRANSFERASE TUAC-RELATED"/>
    <property type="match status" value="1"/>
</dbReference>
<protein>
    <submittedName>
        <fullName evidence="3">Glycosyltransferase</fullName>
    </submittedName>
</protein>
<reference evidence="3 4" key="1">
    <citation type="journal article" date="2015" name="Nature">
        <title>rRNA introns, odd ribosomes, and small enigmatic genomes across a large radiation of phyla.</title>
        <authorList>
            <person name="Brown C.T."/>
            <person name="Hug L.A."/>
            <person name="Thomas B.C."/>
            <person name="Sharon I."/>
            <person name="Castelle C.J."/>
            <person name="Singh A."/>
            <person name="Wilkins M.J."/>
            <person name="Williams K.H."/>
            <person name="Banfield J.F."/>
        </authorList>
    </citation>
    <scope>NUCLEOTIDE SEQUENCE [LARGE SCALE GENOMIC DNA]</scope>
</reference>
<dbReference type="Gene3D" id="3.40.50.2000">
    <property type="entry name" value="Glycogen Phosphorylase B"/>
    <property type="match status" value="2"/>
</dbReference>
<evidence type="ECO:0000313" key="4">
    <source>
        <dbReference type="Proteomes" id="UP000034371"/>
    </source>
</evidence>
<dbReference type="AlphaFoldDB" id="A0A0G0XBK8"/>
<name>A0A0G0XBK8_9BACT</name>
<dbReference type="InterPro" id="IPR001296">
    <property type="entry name" value="Glyco_trans_1"/>
</dbReference>
<evidence type="ECO:0000313" key="3">
    <source>
        <dbReference type="EMBL" id="KKS22295.1"/>
    </source>
</evidence>
<dbReference type="Pfam" id="PF00534">
    <property type="entry name" value="Glycos_transf_1"/>
    <property type="match status" value="1"/>
</dbReference>
<gene>
    <name evidence="3" type="ORF">UU78_C0019G0003</name>
</gene>
<dbReference type="CDD" id="cd03801">
    <property type="entry name" value="GT4_PimA-like"/>
    <property type="match status" value="1"/>
</dbReference>
<dbReference type="EMBL" id="LCBY01000019">
    <property type="protein sequence ID" value="KKS22295.1"/>
    <property type="molecule type" value="Genomic_DNA"/>
</dbReference>
<keyword evidence="3" id="KW-0808">Transferase</keyword>
<organism evidence="3 4">
    <name type="scientific">Candidatus Roizmanbacteria bacterium GW2011_GWC2_41_7</name>
    <dbReference type="NCBI Taxonomy" id="1618487"/>
    <lineage>
        <taxon>Bacteria</taxon>
        <taxon>Candidatus Roizmaniibacteriota</taxon>
    </lineage>
</organism>
<dbReference type="InterPro" id="IPR028098">
    <property type="entry name" value="Glyco_trans_4-like_N"/>
</dbReference>
<proteinExistence type="predicted"/>
<sequence>MRIVFATGIFTPDIGGPATYVKKLALDCAKCGFVVKIITYSDISALNYQLPITNYQFSVTRISRNYPIGLRHLIYFWRLIFLARGVDLIYAQNVTSAGLPALLAAKILRKRLVLKIVGDAAWEQNKGYLRAVQGAVARFADKIIVPSVYLKKRVAEWRVPEGKIEVIYNAPEPIFLLDISKNEAKNKLGLSGNIILSVGRLAPWKGFFETIRIMPDLLKENPTFHLVIVGDGQDRKRLESEIKNLKLESNVALTGSIPHAQMPLYFKAADVFVLNSGYEGLSHVILEAMQHGTPIIASAEGGNPELIENGINGFLVEYKNQEQLKDTILKLWQDKNLQEQFIQSSREKLNNFTWENLVEKTLRILK</sequence>
<dbReference type="Pfam" id="PF13439">
    <property type="entry name" value="Glyco_transf_4"/>
    <property type="match status" value="1"/>
</dbReference>
<dbReference type="Proteomes" id="UP000034371">
    <property type="component" value="Unassembled WGS sequence"/>
</dbReference>
<dbReference type="GO" id="GO:0016757">
    <property type="term" value="F:glycosyltransferase activity"/>
    <property type="evidence" value="ECO:0007669"/>
    <property type="project" value="InterPro"/>
</dbReference>
<dbReference type="InterPro" id="IPR050194">
    <property type="entry name" value="Glycosyltransferase_grp1"/>
</dbReference>
<accession>A0A0G0XBK8</accession>
<evidence type="ECO:0000259" key="1">
    <source>
        <dbReference type="Pfam" id="PF00534"/>
    </source>
</evidence>
<dbReference type="SUPFAM" id="SSF53756">
    <property type="entry name" value="UDP-Glycosyltransferase/glycogen phosphorylase"/>
    <property type="match status" value="1"/>
</dbReference>
<evidence type="ECO:0000259" key="2">
    <source>
        <dbReference type="Pfam" id="PF13439"/>
    </source>
</evidence>
<comment type="caution">
    <text evidence="3">The sequence shown here is derived from an EMBL/GenBank/DDBJ whole genome shotgun (WGS) entry which is preliminary data.</text>
</comment>
<feature type="domain" description="Glycosyl transferase family 1" evidence="1">
    <location>
        <begin position="181"/>
        <end position="347"/>
    </location>
</feature>